<dbReference type="AlphaFoldDB" id="D9S4Z2"/>
<organism evidence="1 2">
    <name type="scientific">Fibrobacter succinogenes (strain ATCC 19169 / S85)</name>
    <dbReference type="NCBI Taxonomy" id="59374"/>
    <lineage>
        <taxon>Bacteria</taxon>
        <taxon>Pseudomonadati</taxon>
        <taxon>Fibrobacterota</taxon>
        <taxon>Fibrobacteria</taxon>
        <taxon>Fibrobacterales</taxon>
        <taxon>Fibrobacteraceae</taxon>
        <taxon>Fibrobacter</taxon>
    </lineage>
</organism>
<keyword evidence="1" id="KW-0449">Lipoprotein</keyword>
<sequence length="229" mass="25189">MNKLFILKCMKINLLKLFLWAFALLLLVGCSMRPLSASAFMEAYQSVNDSSKTVVGVSITGMRGVTSNSEEPKMDSIGNHVYGVKDEGVIDISVPVYHFIDHFAIGGGFQYFTPFVSLGVAFDHFGVMGWGTVAAGGISVMEQISPTEELHLGLFQFASRTSSYAGCKAVDGNCGEAFGVAIYYFEFGGGSYFMYKTGFKWHLGAEFRYSYDIDYKANRFAFTLNLLGL</sequence>
<dbReference type="Proteomes" id="UP000000517">
    <property type="component" value="Chromosome"/>
</dbReference>
<dbReference type="KEGG" id="fsc:FSU_0163"/>
<gene>
    <name evidence="1" type="ordered locus">FSU_0163</name>
</gene>
<evidence type="ECO:0000313" key="2">
    <source>
        <dbReference type="Proteomes" id="UP000000517"/>
    </source>
</evidence>
<accession>D9S4Z2</accession>
<name>D9S4Z2_FIBSS</name>
<protein>
    <submittedName>
        <fullName evidence="1">Putative lipoprotein</fullName>
    </submittedName>
</protein>
<dbReference type="PROSITE" id="PS51257">
    <property type="entry name" value="PROKAR_LIPOPROTEIN"/>
    <property type="match status" value="1"/>
</dbReference>
<dbReference type="EMBL" id="CP002158">
    <property type="protein sequence ID" value="ADL26734.1"/>
    <property type="molecule type" value="Genomic_DNA"/>
</dbReference>
<dbReference type="HOGENOM" id="CLU_1080726_0_0_0"/>
<proteinExistence type="predicted"/>
<evidence type="ECO:0000313" key="1">
    <source>
        <dbReference type="EMBL" id="ADL26734.1"/>
    </source>
</evidence>
<reference evidence="2" key="1">
    <citation type="submission" date="2010-08" db="EMBL/GenBank/DDBJ databases">
        <title>Complete sequence of Fibrobacter succinogenes subsp. succinogenes S85.</title>
        <authorList>
            <person name="Durkin A.S."/>
            <person name="Nelson K.E."/>
            <person name="Morrison M."/>
            <person name="Forsberg C.W."/>
            <person name="Wilson D.B."/>
            <person name="Russell J.B."/>
            <person name="Cann I.K.O."/>
            <person name="Mackie R.I."/>
            <person name="White B.A."/>
        </authorList>
    </citation>
    <scope>NUCLEOTIDE SEQUENCE [LARGE SCALE GENOMIC DNA]</scope>
    <source>
        <strain evidence="2">ATCC 19169 / S85</strain>
    </source>
</reference>